<proteinExistence type="predicted"/>
<keyword evidence="1" id="KW-1133">Transmembrane helix</keyword>
<keyword evidence="1" id="KW-0472">Membrane</keyword>
<comment type="caution">
    <text evidence="2">The sequence shown here is derived from an EMBL/GenBank/DDBJ whole genome shotgun (WGS) entry which is preliminary data.</text>
</comment>
<keyword evidence="1" id="KW-0812">Transmembrane</keyword>
<gene>
    <name evidence="2" type="ORF">IAB98_12315</name>
</gene>
<reference evidence="2" key="1">
    <citation type="submission" date="2020-10" db="EMBL/GenBank/DDBJ databases">
        <authorList>
            <person name="Gilroy R."/>
        </authorList>
    </citation>
    <scope>NUCLEOTIDE SEQUENCE</scope>
    <source>
        <strain evidence="2">ChiSxjej1B13-7041</strain>
    </source>
</reference>
<feature type="transmembrane region" description="Helical" evidence="1">
    <location>
        <begin position="48"/>
        <end position="74"/>
    </location>
</feature>
<dbReference type="AlphaFoldDB" id="A0A9D1ELT3"/>
<reference evidence="2" key="2">
    <citation type="journal article" date="2021" name="PeerJ">
        <title>Extensive microbial diversity within the chicken gut microbiome revealed by metagenomics and culture.</title>
        <authorList>
            <person name="Gilroy R."/>
            <person name="Ravi A."/>
            <person name="Getino M."/>
            <person name="Pursley I."/>
            <person name="Horton D.L."/>
            <person name="Alikhan N.F."/>
            <person name="Baker D."/>
            <person name="Gharbi K."/>
            <person name="Hall N."/>
            <person name="Watson M."/>
            <person name="Adriaenssens E.M."/>
            <person name="Foster-Nyarko E."/>
            <person name="Jarju S."/>
            <person name="Secka A."/>
            <person name="Antonio M."/>
            <person name="Oren A."/>
            <person name="Chaudhuri R.R."/>
            <person name="La Ragione R."/>
            <person name="Hildebrand F."/>
            <person name="Pallen M.J."/>
        </authorList>
    </citation>
    <scope>NUCLEOTIDE SEQUENCE</scope>
    <source>
        <strain evidence="2">ChiSxjej1B13-7041</strain>
    </source>
</reference>
<organism evidence="2 3">
    <name type="scientific">Candidatus Egerieimonas intestinavium</name>
    <dbReference type="NCBI Taxonomy" id="2840777"/>
    <lineage>
        <taxon>Bacteria</taxon>
        <taxon>Bacillati</taxon>
        <taxon>Bacillota</taxon>
        <taxon>Clostridia</taxon>
        <taxon>Lachnospirales</taxon>
        <taxon>Lachnospiraceae</taxon>
        <taxon>Lachnospiraceae incertae sedis</taxon>
        <taxon>Candidatus Egerieimonas</taxon>
    </lineage>
</organism>
<sequence length="203" mass="22978">MSKKKNPKGSYGYVKAERKRRLLLTLLLFAIPLLIFFSGLIYNGTRNNILTVVAILGCLPACKSTVGMIMIWMVKPMKEEDYRAISSRAGELTMAYELLFTTYEKNTFVDALAICGNQLVGYSSRLEKGSREIEKHLANMMRNEGFALQVKIIPKLDVYLERLAFLEENQEALRAGVRYSPKEGEEGIPREELIRGHLLAIAL</sequence>
<protein>
    <submittedName>
        <fullName evidence="2">Uncharacterized protein</fullName>
    </submittedName>
</protein>
<dbReference type="Proteomes" id="UP000886841">
    <property type="component" value="Unassembled WGS sequence"/>
</dbReference>
<evidence type="ECO:0000313" key="3">
    <source>
        <dbReference type="Proteomes" id="UP000886841"/>
    </source>
</evidence>
<dbReference type="EMBL" id="DVHU01000110">
    <property type="protein sequence ID" value="HIR94193.1"/>
    <property type="molecule type" value="Genomic_DNA"/>
</dbReference>
<accession>A0A9D1ELT3</accession>
<name>A0A9D1ELT3_9FIRM</name>
<evidence type="ECO:0000313" key="2">
    <source>
        <dbReference type="EMBL" id="HIR94193.1"/>
    </source>
</evidence>
<evidence type="ECO:0000256" key="1">
    <source>
        <dbReference type="SAM" id="Phobius"/>
    </source>
</evidence>
<feature type="transmembrane region" description="Helical" evidence="1">
    <location>
        <begin position="21"/>
        <end position="42"/>
    </location>
</feature>